<evidence type="ECO:0000256" key="3">
    <source>
        <dbReference type="ARBA" id="ARBA00022679"/>
    </source>
</evidence>
<dbReference type="SUPFAM" id="SSF103473">
    <property type="entry name" value="MFS general substrate transporter"/>
    <property type="match status" value="1"/>
</dbReference>
<feature type="compositionally biased region" description="Basic and acidic residues" evidence="11">
    <location>
        <begin position="202"/>
        <end position="212"/>
    </location>
</feature>
<protein>
    <recommendedName>
        <fullName evidence="10">Protein-serine/threonine kinase</fullName>
        <ecNumber evidence="10">2.7.11.-</ecNumber>
    </recommendedName>
</protein>
<evidence type="ECO:0000256" key="8">
    <source>
        <dbReference type="ARBA" id="ARBA00048201"/>
    </source>
</evidence>
<evidence type="ECO:0000259" key="14">
    <source>
        <dbReference type="PROSITE" id="PS50850"/>
    </source>
</evidence>
<dbReference type="InterPro" id="IPR020846">
    <property type="entry name" value="MFS_dom"/>
</dbReference>
<dbReference type="SUPFAM" id="SSF55874">
    <property type="entry name" value="ATPase domain of HSP90 chaperone/DNA topoisomerase II/histidine kinase"/>
    <property type="match status" value="1"/>
</dbReference>
<feature type="transmembrane region" description="Helical" evidence="12">
    <location>
        <begin position="294"/>
        <end position="316"/>
    </location>
</feature>
<dbReference type="InterPro" id="IPR039028">
    <property type="entry name" value="BCKD/PDK"/>
</dbReference>
<keyword evidence="17" id="KW-1185">Reference proteome</keyword>
<dbReference type="PROSITE" id="PS50109">
    <property type="entry name" value="HIS_KIN"/>
    <property type="match status" value="1"/>
</dbReference>
<comment type="caution">
    <text evidence="16">The sequence shown here is derived from an EMBL/GenBank/DDBJ whole genome shotgun (WGS) entry which is preliminary data.</text>
</comment>
<dbReference type="InterPro" id="IPR018955">
    <property type="entry name" value="BCDHK/PDK_N"/>
</dbReference>
<keyword evidence="5 10" id="KW-0418">Kinase</keyword>
<proteinExistence type="inferred from homology"/>
<evidence type="ECO:0000256" key="12">
    <source>
        <dbReference type="SAM" id="Phobius"/>
    </source>
</evidence>
<feature type="non-terminal residue" evidence="16">
    <location>
        <position position="1"/>
    </location>
</feature>
<dbReference type="SMART" id="SM00248">
    <property type="entry name" value="ANK"/>
    <property type="match status" value="1"/>
</dbReference>
<dbReference type="PROSITE" id="PS50297">
    <property type="entry name" value="ANK_REP_REGION"/>
    <property type="match status" value="1"/>
</dbReference>
<gene>
    <name evidence="15" type="ORF">SCF082_LOCUS31588</name>
    <name evidence="16" type="ORF">SCF082_LOCUS31599</name>
</gene>
<feature type="transmembrane region" description="Helical" evidence="12">
    <location>
        <begin position="219"/>
        <end position="244"/>
    </location>
</feature>
<dbReference type="Gene3D" id="1.20.1250.20">
    <property type="entry name" value="MFS general substrate transporter like domains"/>
    <property type="match status" value="1"/>
</dbReference>
<accession>A0ABP0N808</accession>
<dbReference type="Pfam" id="PF07690">
    <property type="entry name" value="MFS_1"/>
    <property type="match status" value="1"/>
</dbReference>
<dbReference type="InterPro" id="IPR036259">
    <property type="entry name" value="MFS_trans_sf"/>
</dbReference>
<dbReference type="Pfam" id="PF10436">
    <property type="entry name" value="BCDHK_Adom3"/>
    <property type="match status" value="1"/>
</dbReference>
<keyword evidence="6 10" id="KW-0067">ATP-binding</keyword>
<dbReference type="Proteomes" id="UP001642464">
    <property type="component" value="Unassembled WGS sequence"/>
</dbReference>
<dbReference type="SUPFAM" id="SSF48403">
    <property type="entry name" value="Ankyrin repeat"/>
    <property type="match status" value="1"/>
</dbReference>
<dbReference type="InterPro" id="IPR036890">
    <property type="entry name" value="HATPase_C_sf"/>
</dbReference>
<dbReference type="InterPro" id="IPR036784">
    <property type="entry name" value="AK/P_DHK_N_sf"/>
</dbReference>
<dbReference type="EC" id="2.7.11.-" evidence="10"/>
<dbReference type="EMBL" id="CAXAMM010026836">
    <property type="protein sequence ID" value="CAK9059744.1"/>
    <property type="molecule type" value="Genomic_DNA"/>
</dbReference>
<feature type="domain" description="Major facilitator superfamily (MFS) profile" evidence="14">
    <location>
        <begin position="1"/>
        <end position="409"/>
    </location>
</feature>
<evidence type="ECO:0000256" key="1">
    <source>
        <dbReference type="ARBA" id="ARBA00004141"/>
    </source>
</evidence>
<organism evidence="16 17">
    <name type="scientific">Durusdinium trenchii</name>
    <dbReference type="NCBI Taxonomy" id="1381693"/>
    <lineage>
        <taxon>Eukaryota</taxon>
        <taxon>Sar</taxon>
        <taxon>Alveolata</taxon>
        <taxon>Dinophyceae</taxon>
        <taxon>Suessiales</taxon>
        <taxon>Symbiodiniaceae</taxon>
        <taxon>Durusdinium</taxon>
    </lineage>
</organism>
<dbReference type="PANTHER" id="PTHR11947">
    <property type="entry name" value="PYRUVATE DEHYDROGENASE KINASE"/>
    <property type="match status" value="1"/>
</dbReference>
<name>A0ABP0N808_9DINO</name>
<evidence type="ECO:0000256" key="10">
    <source>
        <dbReference type="RuleBase" id="RU366032"/>
    </source>
</evidence>
<feature type="transmembrane region" description="Helical" evidence="12">
    <location>
        <begin position="123"/>
        <end position="142"/>
    </location>
</feature>
<comment type="similarity">
    <text evidence="2 10">Belongs to the PDK/BCKDK protein kinase family.</text>
</comment>
<keyword evidence="3 10" id="KW-0808">Transferase</keyword>
<keyword evidence="4 10" id="KW-0547">Nucleotide-binding</keyword>
<dbReference type="PROSITE" id="PS50088">
    <property type="entry name" value="ANK_REPEAT"/>
    <property type="match status" value="1"/>
</dbReference>
<dbReference type="InterPro" id="IPR011701">
    <property type="entry name" value="MFS"/>
</dbReference>
<dbReference type="PANTHER" id="PTHR11947:SF3">
    <property type="entry name" value="[PYRUVATE DEHYDROGENASE (ACETYL-TRANSFERRING)] KINASE, MITOCHONDRIAL"/>
    <property type="match status" value="1"/>
</dbReference>
<feature type="transmembrane region" description="Helical" evidence="12">
    <location>
        <begin position="264"/>
        <end position="287"/>
    </location>
</feature>
<feature type="transmembrane region" description="Helical" evidence="12">
    <location>
        <begin position="43"/>
        <end position="66"/>
    </location>
</feature>
<evidence type="ECO:0000256" key="9">
    <source>
        <dbReference type="PROSITE-ProRule" id="PRU00023"/>
    </source>
</evidence>
<comment type="catalytic activity">
    <reaction evidence="8">
        <text>L-seryl-[pyruvate dehydrogenase E1 alpha subunit] + ATP = O-phospho-L-seryl-[pyruvate dehydrogenase E1 alpha subunit] + ADP + H(+)</text>
        <dbReference type="Rhea" id="RHEA:23052"/>
        <dbReference type="Rhea" id="RHEA-COMP:13689"/>
        <dbReference type="Rhea" id="RHEA-COMP:13690"/>
        <dbReference type="ChEBI" id="CHEBI:15378"/>
        <dbReference type="ChEBI" id="CHEBI:29999"/>
        <dbReference type="ChEBI" id="CHEBI:30616"/>
        <dbReference type="ChEBI" id="CHEBI:83421"/>
        <dbReference type="ChEBI" id="CHEBI:456216"/>
        <dbReference type="EC" id="2.7.11.2"/>
    </reaction>
</comment>
<dbReference type="Pfam" id="PF02518">
    <property type="entry name" value="HATPase_c"/>
    <property type="match status" value="1"/>
</dbReference>
<dbReference type="InterPro" id="IPR036770">
    <property type="entry name" value="Ankyrin_rpt-contain_sf"/>
</dbReference>
<dbReference type="EMBL" id="CAXAMM010026825">
    <property type="protein sequence ID" value="CAK9059718.1"/>
    <property type="molecule type" value="Genomic_DNA"/>
</dbReference>
<evidence type="ECO:0000256" key="5">
    <source>
        <dbReference type="ARBA" id="ARBA00022777"/>
    </source>
</evidence>
<evidence type="ECO:0000256" key="6">
    <source>
        <dbReference type="ARBA" id="ARBA00022840"/>
    </source>
</evidence>
<dbReference type="Pfam" id="PF12796">
    <property type="entry name" value="Ank_2"/>
    <property type="match status" value="1"/>
</dbReference>
<feature type="domain" description="Histidine kinase" evidence="13">
    <location>
        <begin position="560"/>
        <end position="674"/>
    </location>
</feature>
<feature type="transmembrane region" description="Helical" evidence="12">
    <location>
        <begin position="154"/>
        <end position="177"/>
    </location>
</feature>
<dbReference type="InterPro" id="IPR005467">
    <property type="entry name" value="His_kinase_dom"/>
</dbReference>
<dbReference type="GO" id="GO:0016301">
    <property type="term" value="F:kinase activity"/>
    <property type="evidence" value="ECO:0007669"/>
    <property type="project" value="UniProtKB-KW"/>
</dbReference>
<reference evidence="16 17" key="1">
    <citation type="submission" date="2024-02" db="EMBL/GenBank/DDBJ databases">
        <authorList>
            <person name="Chen Y."/>
            <person name="Shah S."/>
            <person name="Dougan E. K."/>
            <person name="Thang M."/>
            <person name="Chan C."/>
        </authorList>
    </citation>
    <scope>NUCLEOTIDE SEQUENCE [LARGE SCALE GENOMIC DNA]</scope>
</reference>
<evidence type="ECO:0000313" key="15">
    <source>
        <dbReference type="EMBL" id="CAK9059718.1"/>
    </source>
</evidence>
<feature type="region of interest" description="Disordered" evidence="11">
    <location>
        <begin position="190"/>
        <end position="212"/>
    </location>
</feature>
<evidence type="ECO:0000313" key="16">
    <source>
        <dbReference type="EMBL" id="CAK9059744.1"/>
    </source>
</evidence>
<keyword evidence="12" id="KW-0812">Transmembrane</keyword>
<sequence>YMESYMEKNFFRGSALATWLGFTATFAARPLGGMFLGVLSDTFGRKLAVVVTVIGMLCATVGQGLLPTPRLWGDDSATGDLGVCLLFGLRLVQGLCTGGEIGAVSTYISEVASRRSMGRCTSFILMTANLGFMLARLVVWTFQSQCGEENMLDWGWRWPFIVAIIPGLISVWGRLFYLKESELFQEEHSHSLLDDSDEDEEHSGVAERSKERKSTRRQLMEFACTHFFAVLIGIGGVISFAVFQYGGLVWVNSFLKKHGAPHNYLMLAGTCSRLLQIALAFPVGWLADIYGTALVTLVGAMIQTVAGLPLFMALAADPSSVANLFVTYTFGPYMGTWADGDENDNNGEKFKSTAWILSLPQPPLNHVTPEIRHADGCASSVWAEYPIRCAERIELIESLPSWSRIPELREVHSRHWKSFSAIRGVSNDIDSFTCMAKDIVSNNKDVVGLMAEGIGQLSQRLPDLCDTAFVDHFLDTFFMNRIGSNVLLNQYLASVDKTRVNPGTVDPECDVTEICKQTAEEVRHICRYYKMPVPNMSVETHDVTTDENADLKFAFIPGIISYIVQEILKNSCRATLENCSADLECHPINLTVCGDHQRVLIHISDRAGGIPFDATQHVWSYLYTTAKEGQSFLAGYGIGLPVSRLYANYLGGSLNLVSLPGFGTHAYVFFPRLNSDQVETVPDKDHPWAVRSDFVVRYLCEAGADKDRTICDGVTAFHAAAERGHAEVIQCLCEVGANKNQAMRNGLTPLMAACLQGHEEAW</sequence>
<dbReference type="Gene3D" id="3.30.565.10">
    <property type="entry name" value="Histidine kinase-like ATPase, C-terminal domain"/>
    <property type="match status" value="1"/>
</dbReference>
<dbReference type="InterPro" id="IPR002110">
    <property type="entry name" value="Ankyrin_rpt"/>
</dbReference>
<dbReference type="SUPFAM" id="SSF69012">
    <property type="entry name" value="alpha-ketoacid dehydrogenase kinase, N-terminal domain"/>
    <property type="match status" value="1"/>
</dbReference>
<evidence type="ECO:0000256" key="4">
    <source>
        <dbReference type="ARBA" id="ARBA00022741"/>
    </source>
</evidence>
<evidence type="ECO:0000313" key="17">
    <source>
        <dbReference type="Proteomes" id="UP001642464"/>
    </source>
</evidence>
<dbReference type="InterPro" id="IPR003594">
    <property type="entry name" value="HATPase_dom"/>
</dbReference>
<keyword evidence="7 10" id="KW-0496">Mitochondrion</keyword>
<dbReference type="Gene3D" id="1.20.140.20">
    <property type="entry name" value="Alpha-ketoacid/pyruvate dehydrogenase kinase, N-terminal domain"/>
    <property type="match status" value="1"/>
</dbReference>
<dbReference type="Gene3D" id="1.25.40.20">
    <property type="entry name" value="Ankyrin repeat-containing domain"/>
    <property type="match status" value="1"/>
</dbReference>
<evidence type="ECO:0000256" key="2">
    <source>
        <dbReference type="ARBA" id="ARBA00006155"/>
    </source>
</evidence>
<feature type="repeat" description="ANK" evidence="9">
    <location>
        <begin position="712"/>
        <end position="744"/>
    </location>
</feature>
<evidence type="ECO:0000259" key="13">
    <source>
        <dbReference type="PROSITE" id="PS50109"/>
    </source>
</evidence>
<keyword evidence="9" id="KW-0040">ANK repeat</keyword>
<dbReference type="SMART" id="SM00387">
    <property type="entry name" value="HATPase_c"/>
    <property type="match status" value="1"/>
</dbReference>
<comment type="subcellular location">
    <subcellularLocation>
        <location evidence="1">Membrane</location>
        <topology evidence="1">Multi-pass membrane protein</topology>
    </subcellularLocation>
    <subcellularLocation>
        <location evidence="10">Mitochondrion matrix</location>
    </subcellularLocation>
</comment>
<keyword evidence="12" id="KW-1133">Transmembrane helix</keyword>
<keyword evidence="12" id="KW-0472">Membrane</keyword>
<evidence type="ECO:0000256" key="11">
    <source>
        <dbReference type="SAM" id="MobiDB-lite"/>
    </source>
</evidence>
<dbReference type="PROSITE" id="PS50850">
    <property type="entry name" value="MFS"/>
    <property type="match status" value="1"/>
</dbReference>
<evidence type="ECO:0000256" key="7">
    <source>
        <dbReference type="ARBA" id="ARBA00023128"/>
    </source>
</evidence>